<dbReference type="SMART" id="SM01130">
    <property type="entry name" value="DHDPS"/>
    <property type="match status" value="1"/>
</dbReference>
<reference evidence="7 8" key="1">
    <citation type="journal article" date="2009" name="Stand. Genomic Sci.">
        <title>Complete genome sequence of Pedobacter heparinus type strain (HIM 762-3).</title>
        <authorList>
            <person name="Han C."/>
            <person name="Spring S."/>
            <person name="Lapidus A."/>
            <person name="Del Rio T.G."/>
            <person name="Tice H."/>
            <person name="Copeland A."/>
            <person name="Cheng J.F."/>
            <person name="Lucas S."/>
            <person name="Chen F."/>
            <person name="Nolan M."/>
            <person name="Bruce D."/>
            <person name="Goodwin L."/>
            <person name="Pitluck S."/>
            <person name="Ivanova N."/>
            <person name="Mavromatis K."/>
            <person name="Mikhailova N."/>
            <person name="Pati A."/>
            <person name="Chen A."/>
            <person name="Palaniappan K."/>
            <person name="Land M."/>
            <person name="Hauser L."/>
            <person name="Chang Y.J."/>
            <person name="Jeffries C.C."/>
            <person name="Saunders E."/>
            <person name="Chertkov O."/>
            <person name="Brettin T."/>
            <person name="Goker M."/>
            <person name="Rohde M."/>
            <person name="Bristow J."/>
            <person name="Eisen J.A."/>
            <person name="Markowitz V."/>
            <person name="Hugenholtz P."/>
            <person name="Kyrpides N.C."/>
            <person name="Klenk H.P."/>
            <person name="Detter J.C."/>
        </authorList>
    </citation>
    <scope>NUCLEOTIDE SEQUENCE [LARGE SCALE GENOMIC DNA]</scope>
    <source>
        <strain evidence="8">ATCC 13125 / DSM 2366 / CIP 104194 / JCM 7457 / NBRC 12017 / NCIMB 9290 / NRRL B-14731 / HIM 762-3</strain>
    </source>
</reference>
<accession>C6XTJ4</accession>
<comment type="similarity">
    <text evidence="1 4">Belongs to the DapA family.</text>
</comment>
<keyword evidence="3" id="KW-0704">Schiff base</keyword>
<dbReference type="OrthoDB" id="9778880at2"/>
<dbReference type="PRINTS" id="PR00146">
    <property type="entry name" value="DHPICSNTHASE"/>
</dbReference>
<keyword evidence="8" id="KW-1185">Reference proteome</keyword>
<evidence type="ECO:0000256" key="5">
    <source>
        <dbReference type="PIRSR" id="PIRSR001365-1"/>
    </source>
</evidence>
<organism evidence="7 8">
    <name type="scientific">Pedobacter heparinus (strain ATCC 13125 / DSM 2366 / CIP 104194 / JCM 7457 / NBRC 12017 / NCIMB 9290 / NRRL B-14731 / HIM 762-3)</name>
    <dbReference type="NCBI Taxonomy" id="485917"/>
    <lineage>
        <taxon>Bacteria</taxon>
        <taxon>Pseudomonadati</taxon>
        <taxon>Bacteroidota</taxon>
        <taxon>Sphingobacteriia</taxon>
        <taxon>Sphingobacteriales</taxon>
        <taxon>Sphingobacteriaceae</taxon>
        <taxon>Pedobacter</taxon>
    </lineage>
</organism>
<dbReference type="Proteomes" id="UP000000852">
    <property type="component" value="Chromosome"/>
</dbReference>
<feature type="active site" description="Schiff-base intermediate with substrate" evidence="5">
    <location>
        <position position="166"/>
    </location>
</feature>
<dbReference type="CDD" id="cd00408">
    <property type="entry name" value="DHDPS-like"/>
    <property type="match status" value="1"/>
</dbReference>
<dbReference type="RefSeq" id="WP_015809381.1">
    <property type="nucleotide sequence ID" value="NC_013061.1"/>
</dbReference>
<name>C6XTJ4_PEDHD</name>
<dbReference type="eggNOG" id="COG0329">
    <property type="taxonomic scope" value="Bacteria"/>
</dbReference>
<dbReference type="InterPro" id="IPR002220">
    <property type="entry name" value="DapA-like"/>
</dbReference>
<evidence type="ECO:0000256" key="1">
    <source>
        <dbReference type="ARBA" id="ARBA00007592"/>
    </source>
</evidence>
<evidence type="ECO:0000256" key="2">
    <source>
        <dbReference type="ARBA" id="ARBA00023239"/>
    </source>
</evidence>
<evidence type="ECO:0000313" key="8">
    <source>
        <dbReference type="Proteomes" id="UP000000852"/>
    </source>
</evidence>
<dbReference type="PANTHER" id="PTHR12128:SF66">
    <property type="entry name" value="4-HYDROXY-2-OXOGLUTARATE ALDOLASE, MITOCHONDRIAL"/>
    <property type="match status" value="1"/>
</dbReference>
<proteinExistence type="inferred from homology"/>
<dbReference type="InterPro" id="IPR020625">
    <property type="entry name" value="Schiff_base-form_aldolases_AS"/>
</dbReference>
<dbReference type="AlphaFoldDB" id="C6XTJ4"/>
<protein>
    <submittedName>
        <fullName evidence="7">Dihydrodipicolinate synthetase</fullName>
    </submittedName>
</protein>
<dbReference type="PIRSF" id="PIRSF001365">
    <property type="entry name" value="DHDPS"/>
    <property type="match status" value="1"/>
</dbReference>
<dbReference type="HOGENOM" id="CLU_049343_5_1_10"/>
<dbReference type="PANTHER" id="PTHR12128">
    <property type="entry name" value="DIHYDRODIPICOLINATE SYNTHASE"/>
    <property type="match status" value="1"/>
</dbReference>
<dbReference type="PROSITE" id="PS00666">
    <property type="entry name" value="DHDPS_2"/>
    <property type="match status" value="1"/>
</dbReference>
<evidence type="ECO:0000313" key="7">
    <source>
        <dbReference type="EMBL" id="ACU05772.1"/>
    </source>
</evidence>
<dbReference type="SUPFAM" id="SSF51569">
    <property type="entry name" value="Aldolase"/>
    <property type="match status" value="1"/>
</dbReference>
<evidence type="ECO:0000256" key="3">
    <source>
        <dbReference type="ARBA" id="ARBA00023270"/>
    </source>
</evidence>
<dbReference type="InterPro" id="IPR013785">
    <property type="entry name" value="Aldolase_TIM"/>
</dbReference>
<evidence type="ECO:0000256" key="4">
    <source>
        <dbReference type="PIRNR" id="PIRNR001365"/>
    </source>
</evidence>
<evidence type="ECO:0000256" key="6">
    <source>
        <dbReference type="PIRSR" id="PIRSR001365-2"/>
    </source>
</evidence>
<dbReference type="Gene3D" id="3.20.20.70">
    <property type="entry name" value="Aldolase class I"/>
    <property type="match status" value="1"/>
</dbReference>
<dbReference type="GO" id="GO:0044281">
    <property type="term" value="P:small molecule metabolic process"/>
    <property type="evidence" value="ECO:0007669"/>
    <property type="project" value="UniProtKB-ARBA"/>
</dbReference>
<dbReference type="KEGG" id="phe:Phep_3581"/>
<dbReference type="GO" id="GO:0008840">
    <property type="term" value="F:4-hydroxy-tetrahydrodipicolinate synthase activity"/>
    <property type="evidence" value="ECO:0007669"/>
    <property type="project" value="TreeGrafter"/>
</dbReference>
<feature type="active site" description="Proton donor/acceptor" evidence="5">
    <location>
        <position position="138"/>
    </location>
</feature>
<sequence length="286" mass="31658">MSSEKLEGVIIAIPTPLTKEENIDVCSLKNLLEYCVGEGANGIMILGTMGEGAALLDKERKTLINTTVEQVGGRIPILATASAVSTRKTIQQAIEIDRSGVDYIVCTSPFYYKYPDPESLLTHMERIDDAVERPLIFYNAPIFTGNPVSTDLLEKILNMKNVVGIKDSSCNYSNFVQLLRNYPDKNQRPGTIMQGDESVFDSSLLFGADGIISGGGVAFIRLLKQLYTAAITNDRLNAMKHQNNFTTQLLELLSPNPQRNWVYSIKKRLADENIITNPYVTAPFLS</sequence>
<dbReference type="STRING" id="485917.Phep_3581"/>
<feature type="binding site" evidence="6">
    <location>
        <position position="212"/>
    </location>
    <ligand>
        <name>pyruvate</name>
        <dbReference type="ChEBI" id="CHEBI:15361"/>
    </ligand>
</feature>
<gene>
    <name evidence="7" type="ordered locus">Phep_3581</name>
</gene>
<dbReference type="Pfam" id="PF00701">
    <property type="entry name" value="DHDPS"/>
    <property type="match status" value="1"/>
</dbReference>
<keyword evidence="2 4" id="KW-0456">Lyase</keyword>
<dbReference type="EMBL" id="CP001681">
    <property type="protein sequence ID" value="ACU05772.1"/>
    <property type="molecule type" value="Genomic_DNA"/>
</dbReference>